<evidence type="ECO:0000256" key="4">
    <source>
        <dbReference type="ARBA" id="ARBA00022723"/>
    </source>
</evidence>
<gene>
    <name evidence="12" type="ORF">UFOPK2171_00669</name>
</gene>
<evidence type="ECO:0000256" key="7">
    <source>
        <dbReference type="ARBA" id="ARBA00022842"/>
    </source>
</evidence>
<dbReference type="GO" id="GO:0005737">
    <property type="term" value="C:cytoplasm"/>
    <property type="evidence" value="ECO:0007669"/>
    <property type="project" value="TreeGrafter"/>
</dbReference>
<accession>A0A6J6KPN8</accession>
<keyword evidence="8" id="KW-0234">DNA repair</keyword>
<protein>
    <submittedName>
        <fullName evidence="12">Unannotated protein</fullName>
    </submittedName>
</protein>
<organism evidence="12">
    <name type="scientific">freshwater metagenome</name>
    <dbReference type="NCBI Taxonomy" id="449393"/>
    <lineage>
        <taxon>unclassified sequences</taxon>
        <taxon>metagenomes</taxon>
        <taxon>ecological metagenomes</taxon>
    </lineage>
</organism>
<evidence type="ECO:0000256" key="5">
    <source>
        <dbReference type="ARBA" id="ARBA00022763"/>
    </source>
</evidence>
<dbReference type="GO" id="GO:0016605">
    <property type="term" value="C:PML body"/>
    <property type="evidence" value="ECO:0007669"/>
    <property type="project" value="TreeGrafter"/>
</dbReference>
<proteinExistence type="predicted"/>
<keyword evidence="4" id="KW-0479">Metal-binding</keyword>
<comment type="cofactor">
    <cofactor evidence="1">
        <name>Mn(2+)</name>
        <dbReference type="ChEBI" id="CHEBI:29035"/>
    </cofactor>
</comment>
<dbReference type="InterPro" id="IPR005135">
    <property type="entry name" value="Endo/exonuclease/phosphatase"/>
</dbReference>
<dbReference type="GO" id="GO:0004518">
    <property type="term" value="F:nuclease activity"/>
    <property type="evidence" value="ECO:0007669"/>
    <property type="project" value="UniProtKB-KW"/>
</dbReference>
<dbReference type="SUPFAM" id="SSF56219">
    <property type="entry name" value="DNase I-like"/>
    <property type="match status" value="1"/>
</dbReference>
<dbReference type="EMBL" id="CAEZWD010000078">
    <property type="protein sequence ID" value="CAB4651276.1"/>
    <property type="molecule type" value="Genomic_DNA"/>
</dbReference>
<sequence length="488" mass="53194">MKKVFRLLASTLIILIGVISPSQATQPSTTVMSRNIYLGADVGIAMNLLPDFKAAAQFMWEQVELTDFNQRSSALAKEIAAAEPDVVGIQEATKWMCQKGLLSSRLTVYDFTQMLLIELDQLGYSYEIASIGENQAINPGFSIPPIPHLTLVTDAEVFPSIFGTDTVACGFEIADVLLVKSELSAQVKSVGTTEYESAYTIIPTLMTVYRGFSWADISVGGTEIRFVTTHLESLWDEGEVPLAKMQADQLVQDLANSEIPVIVMGDFNSDPRDPRGTGQSNPGEQPETSEVCPAQISAPRIDTAQSECSAYWTMIQAGYSDSGPDAQDPKNLTWGANALLAGPDPKRQDAAIEMGNKFGFTDRLDYVFLSSQLNASESRIVGNSWPLGEQLWSCNSTEQNDLSRLAISKMDTSVTLGALEQTKCLPSDHAGLVVEVSFTASDTSSSTYPESHTPFPIGFWKGSGIALVLFLIWRIRRRVTTSRALKVV</sequence>
<evidence type="ECO:0000256" key="6">
    <source>
        <dbReference type="ARBA" id="ARBA00022801"/>
    </source>
</evidence>
<evidence type="ECO:0000256" key="3">
    <source>
        <dbReference type="ARBA" id="ARBA00022722"/>
    </source>
</evidence>
<keyword evidence="5" id="KW-0227">DNA damage</keyword>
<feature type="region of interest" description="Disordered" evidence="9">
    <location>
        <begin position="265"/>
        <end position="291"/>
    </location>
</feature>
<dbReference type="InterPro" id="IPR036691">
    <property type="entry name" value="Endo/exonu/phosph_ase_sf"/>
</dbReference>
<feature type="domain" description="Endonuclease/exonuclease/phosphatase" evidence="11">
    <location>
        <begin position="67"/>
        <end position="429"/>
    </location>
</feature>
<keyword evidence="10" id="KW-1133">Transmembrane helix</keyword>
<comment type="cofactor">
    <cofactor evidence="2">
        <name>Mg(2+)</name>
        <dbReference type="ChEBI" id="CHEBI:18420"/>
    </cofactor>
</comment>
<evidence type="ECO:0000256" key="9">
    <source>
        <dbReference type="SAM" id="MobiDB-lite"/>
    </source>
</evidence>
<keyword evidence="7" id="KW-0460">Magnesium</keyword>
<evidence type="ECO:0000256" key="1">
    <source>
        <dbReference type="ARBA" id="ARBA00001936"/>
    </source>
</evidence>
<dbReference type="PANTHER" id="PTHR15822:SF4">
    <property type="entry name" value="TYROSYL-DNA PHOSPHODIESTERASE 2"/>
    <property type="match status" value="1"/>
</dbReference>
<dbReference type="GO" id="GO:0003697">
    <property type="term" value="F:single-stranded DNA binding"/>
    <property type="evidence" value="ECO:0007669"/>
    <property type="project" value="TreeGrafter"/>
</dbReference>
<evidence type="ECO:0000313" key="12">
    <source>
        <dbReference type="EMBL" id="CAB4651276.1"/>
    </source>
</evidence>
<dbReference type="GO" id="GO:0070260">
    <property type="term" value="F:5'-tyrosyl-DNA phosphodiesterase activity"/>
    <property type="evidence" value="ECO:0007669"/>
    <property type="project" value="TreeGrafter"/>
</dbReference>
<dbReference type="InterPro" id="IPR051547">
    <property type="entry name" value="TDP2-like"/>
</dbReference>
<evidence type="ECO:0000259" key="11">
    <source>
        <dbReference type="Pfam" id="PF03372"/>
    </source>
</evidence>
<evidence type="ECO:0000256" key="2">
    <source>
        <dbReference type="ARBA" id="ARBA00001946"/>
    </source>
</evidence>
<keyword evidence="6" id="KW-0378">Hydrolase</keyword>
<dbReference type="GO" id="GO:0046872">
    <property type="term" value="F:metal ion binding"/>
    <property type="evidence" value="ECO:0007669"/>
    <property type="project" value="UniProtKB-KW"/>
</dbReference>
<keyword evidence="10" id="KW-0472">Membrane</keyword>
<feature type="transmembrane region" description="Helical" evidence="10">
    <location>
        <begin position="455"/>
        <end position="473"/>
    </location>
</feature>
<dbReference type="GO" id="GO:0006302">
    <property type="term" value="P:double-strand break repair"/>
    <property type="evidence" value="ECO:0007669"/>
    <property type="project" value="TreeGrafter"/>
</dbReference>
<feature type="compositionally biased region" description="Polar residues" evidence="9">
    <location>
        <begin position="277"/>
        <end position="288"/>
    </location>
</feature>
<keyword evidence="10" id="KW-0812">Transmembrane</keyword>
<dbReference type="PANTHER" id="PTHR15822">
    <property type="entry name" value="TRAF AND TNF RECEPTOR-ASSOCIATED PROTEIN"/>
    <property type="match status" value="1"/>
</dbReference>
<dbReference type="AlphaFoldDB" id="A0A6J6KPN8"/>
<dbReference type="Pfam" id="PF03372">
    <property type="entry name" value="Exo_endo_phos"/>
    <property type="match status" value="1"/>
</dbReference>
<dbReference type="Gene3D" id="3.60.10.10">
    <property type="entry name" value="Endonuclease/exonuclease/phosphatase"/>
    <property type="match status" value="1"/>
</dbReference>
<name>A0A6J6KPN8_9ZZZZ</name>
<evidence type="ECO:0000256" key="8">
    <source>
        <dbReference type="ARBA" id="ARBA00023204"/>
    </source>
</evidence>
<evidence type="ECO:0000256" key="10">
    <source>
        <dbReference type="SAM" id="Phobius"/>
    </source>
</evidence>
<keyword evidence="3" id="KW-0540">Nuclease</keyword>
<reference evidence="12" key="1">
    <citation type="submission" date="2020-05" db="EMBL/GenBank/DDBJ databases">
        <authorList>
            <person name="Chiriac C."/>
            <person name="Salcher M."/>
            <person name="Ghai R."/>
            <person name="Kavagutti S V."/>
        </authorList>
    </citation>
    <scope>NUCLEOTIDE SEQUENCE</scope>
</reference>